<dbReference type="STRING" id="655015.B1812_14150"/>
<keyword evidence="2" id="KW-1185">Reference proteome</keyword>
<accession>A0A1W6N1B2</accession>
<proteinExistence type="predicted"/>
<dbReference type="AlphaFoldDB" id="A0A1W6N1B2"/>
<sequence length="495" mass="54096">MTQSPQVWSFQSAPQLHPMKVQVNKNDPSTYSGLIFLGPYAYSDNAEYGQPGSLILDNSGNPVWFRPLSSPNLMNTDFRVQQFNGRPVLTFWQGTLATPPAYTNVPAGSSEPGSCYYILDNTYNVIRTVTAQKGYTSDVHEFLLTPNNTALLLSTLAVPMDLTAYGGPKNGYVQDFAIQEIDPSTNQLLFFWSALQHIPLSDSYEPASSATSSGNIWDAYHLNSVGLTDSANDILVSGRNTFTIYRVNKPTGNILWRLGGKQNNFVIVGADAQFSWQHDARFHLGSGGQNNVVSMFDDNCCESQTVPPGTPASHGLFLNINSSTMTASLQRQFYLSSSLHVASQGSVQTLPNSNVFIGWGQSAYYSEFAPLGNTADNPSVNLLYYAQMPDDNYSYRAYHDNWVGTPSYPPSAVAISSSGQTTVYASWNGSTETRTWQVFNFVGLLVPPVLIKTATKTGFETAIPVTATTPYFQVKALNGQGQVIGTSSVITLIRR</sequence>
<evidence type="ECO:0000313" key="2">
    <source>
        <dbReference type="Proteomes" id="UP000193978"/>
    </source>
</evidence>
<reference evidence="1 2" key="1">
    <citation type="submission" date="2017-02" db="EMBL/GenBank/DDBJ databases">
        <authorList>
            <person name="Peterson S.W."/>
        </authorList>
    </citation>
    <scope>NUCLEOTIDE SEQUENCE [LARGE SCALE GENOMIC DNA]</scope>
    <source>
        <strain evidence="1 2">S285</strain>
    </source>
</reference>
<dbReference type="Proteomes" id="UP000193978">
    <property type="component" value="Chromosome"/>
</dbReference>
<evidence type="ECO:0000313" key="1">
    <source>
        <dbReference type="EMBL" id="ARN83662.1"/>
    </source>
</evidence>
<dbReference type="PANTHER" id="PTHR35340">
    <property type="entry name" value="PQQ ENZYME REPEAT PROTEIN-RELATED"/>
    <property type="match status" value="1"/>
</dbReference>
<gene>
    <name evidence="1" type="ORF">B1812_14150</name>
</gene>
<dbReference type="InterPro" id="IPR039535">
    <property type="entry name" value="ASST-like"/>
</dbReference>
<dbReference type="EMBL" id="CP019948">
    <property type="protein sequence ID" value="ARN83662.1"/>
    <property type="molecule type" value="Genomic_DNA"/>
</dbReference>
<dbReference type="Pfam" id="PF14269">
    <property type="entry name" value="Arylsulfotran_2"/>
    <property type="match status" value="1"/>
</dbReference>
<organism evidence="1 2">
    <name type="scientific">Methylocystis bryophila</name>
    <dbReference type="NCBI Taxonomy" id="655015"/>
    <lineage>
        <taxon>Bacteria</taxon>
        <taxon>Pseudomonadati</taxon>
        <taxon>Pseudomonadota</taxon>
        <taxon>Alphaproteobacteria</taxon>
        <taxon>Hyphomicrobiales</taxon>
        <taxon>Methylocystaceae</taxon>
        <taxon>Methylocystis</taxon>
    </lineage>
</organism>
<protein>
    <recommendedName>
        <fullName evidence="3">Arylsulfotransferase N-terminal domain-containing protein</fullName>
    </recommendedName>
</protein>
<dbReference type="InterPro" id="IPR053143">
    <property type="entry name" value="Arylsulfate_ST"/>
</dbReference>
<dbReference type="KEGG" id="mbry:B1812_14150"/>
<dbReference type="PANTHER" id="PTHR35340:SF6">
    <property type="entry name" value="ASST-DOMAIN-CONTAINING PROTEIN"/>
    <property type="match status" value="1"/>
</dbReference>
<evidence type="ECO:0008006" key="3">
    <source>
        <dbReference type="Google" id="ProtNLM"/>
    </source>
</evidence>
<name>A0A1W6N1B2_9HYPH</name>